<evidence type="ECO:0000313" key="1">
    <source>
        <dbReference type="EMBL" id="DAG00998.1"/>
    </source>
</evidence>
<name>A0A8S5V2R3_9CAUD</name>
<organism evidence="1">
    <name type="scientific">Siphoviridae sp. ct0Bp21</name>
    <dbReference type="NCBI Taxonomy" id="2825291"/>
    <lineage>
        <taxon>Viruses</taxon>
        <taxon>Duplodnaviria</taxon>
        <taxon>Heunggongvirae</taxon>
        <taxon>Uroviricota</taxon>
        <taxon>Caudoviricetes</taxon>
    </lineage>
</organism>
<reference evidence="1" key="1">
    <citation type="journal article" date="2021" name="Proc. Natl. Acad. Sci. U.S.A.">
        <title>A Catalog of Tens of Thousands of Viruses from Human Metagenomes Reveals Hidden Associations with Chronic Diseases.</title>
        <authorList>
            <person name="Tisza M.J."/>
            <person name="Buck C.B."/>
        </authorList>
    </citation>
    <scope>NUCLEOTIDE SEQUENCE</scope>
    <source>
        <strain evidence="1">Ct0Bp21</strain>
    </source>
</reference>
<accession>A0A8S5V2R3</accession>
<sequence>MDYKKEIIEMIENTENEGKLKFVYAILIKYLKSKKQGD</sequence>
<dbReference type="EMBL" id="BK016185">
    <property type="protein sequence ID" value="DAG00998.1"/>
    <property type="molecule type" value="Genomic_DNA"/>
</dbReference>
<proteinExistence type="predicted"/>
<protein>
    <submittedName>
        <fullName evidence="1">Uncharacterized protein</fullName>
    </submittedName>
</protein>